<dbReference type="GO" id="GO:1901135">
    <property type="term" value="P:carbohydrate derivative metabolic process"/>
    <property type="evidence" value="ECO:0007669"/>
    <property type="project" value="InterPro"/>
</dbReference>
<dbReference type="Gene3D" id="3.40.50.10490">
    <property type="entry name" value="Glucose-6-phosphate isomerase like protein, domain 1"/>
    <property type="match status" value="2"/>
</dbReference>
<dbReference type="Pfam" id="PF01380">
    <property type="entry name" value="SIS"/>
    <property type="match status" value="1"/>
</dbReference>
<dbReference type="SUPFAM" id="SSF53697">
    <property type="entry name" value="SIS domain"/>
    <property type="match status" value="1"/>
</dbReference>
<reference evidence="2 3" key="1">
    <citation type="submission" date="2017-08" db="EMBL/GenBank/DDBJ databases">
        <title>Draft genome sequences of 64 type strains of genus Staph aureus.</title>
        <authorList>
            <person name="Cole K."/>
            <person name="Golubchik T."/>
            <person name="Russell J."/>
            <person name="Foster D."/>
            <person name="Llewelyn M."/>
            <person name="Wilson D."/>
            <person name="Crook D."/>
            <person name="Paul J."/>
        </authorList>
    </citation>
    <scope>NUCLEOTIDE SEQUENCE [LARGE SCALE GENOMIC DNA]</scope>
    <source>
        <strain evidence="2 3">DSM 29875</strain>
    </source>
</reference>
<dbReference type="PROSITE" id="PS51464">
    <property type="entry name" value="SIS"/>
    <property type="match status" value="1"/>
</dbReference>
<keyword evidence="2" id="KW-0413">Isomerase</keyword>
<dbReference type="InterPro" id="IPR046348">
    <property type="entry name" value="SIS_dom_sf"/>
</dbReference>
<dbReference type="GO" id="GO:0016853">
    <property type="term" value="F:isomerase activity"/>
    <property type="evidence" value="ECO:0007669"/>
    <property type="project" value="UniProtKB-KW"/>
</dbReference>
<dbReference type="InterPro" id="IPR001347">
    <property type="entry name" value="SIS_dom"/>
</dbReference>
<dbReference type="RefSeq" id="WP_103372190.1">
    <property type="nucleotide sequence ID" value="NZ_CBCRVO010000002.1"/>
</dbReference>
<organism evidence="2 3">
    <name type="scientific">Staphylococcus argensis</name>
    <dbReference type="NCBI Taxonomy" id="1607738"/>
    <lineage>
        <taxon>Bacteria</taxon>
        <taxon>Bacillati</taxon>
        <taxon>Bacillota</taxon>
        <taxon>Bacilli</taxon>
        <taxon>Bacillales</taxon>
        <taxon>Staphylococcaceae</taxon>
        <taxon>Staphylococcus</taxon>
    </lineage>
</organism>
<feature type="domain" description="SIS" evidence="1">
    <location>
        <begin position="38"/>
        <end position="190"/>
    </location>
</feature>
<evidence type="ECO:0000313" key="2">
    <source>
        <dbReference type="EMBL" id="POA08404.1"/>
    </source>
</evidence>
<accession>A0A2K4FAN3</accession>
<sequence length="370" mass="42220">MLHETHTYKEIRQQPEMWRRTRDIVDDYKSDFDAFVTRVNNYADGRPVKVLFTGAGSSAYVGDTLRLSEINQLHPDWEFENVSTTHFVTNPQSFIESNKVYVVVSFARSGNSPETKGTVELANQITPHVFHIFITNNKDGYLAQYEADNVFRIVLPEETNDKSLAMTSSFSTMLLSAYLLFGGQVTDHFYDTIEKYFTELEIIVNQVASNNQFRKVFYVGTGLIGEITREVSLKLNELTGGRIEIQRETTLGFRHGPKAGLNDNSLFIMLRSNDAYRRRYETDLIHEIEDGQTDYDILILGRDEADSEFATELDFVADFNDFELALTYLIFGQLLASKKSVSFGLNPDNPSPDSFINRVVKGVTIYEYEG</sequence>
<proteinExistence type="predicted"/>
<gene>
    <name evidence="2" type="ORF">CD039_09995</name>
</gene>
<dbReference type="AlphaFoldDB" id="A0A2K4FAN3"/>
<dbReference type="EMBL" id="PPPX01000016">
    <property type="protein sequence ID" value="POA08404.1"/>
    <property type="molecule type" value="Genomic_DNA"/>
</dbReference>
<dbReference type="OrthoDB" id="9779207at2"/>
<keyword evidence="3" id="KW-1185">Reference proteome</keyword>
<protein>
    <submittedName>
        <fullName evidence="2">Tagatose-6-phosphate ketose isomerase</fullName>
    </submittedName>
</protein>
<dbReference type="Proteomes" id="UP000242712">
    <property type="component" value="Unassembled WGS sequence"/>
</dbReference>
<name>A0A2K4FAN3_9STAP</name>
<evidence type="ECO:0000259" key="1">
    <source>
        <dbReference type="PROSITE" id="PS51464"/>
    </source>
</evidence>
<dbReference type="GeneID" id="98298674"/>
<dbReference type="GO" id="GO:0097367">
    <property type="term" value="F:carbohydrate derivative binding"/>
    <property type="evidence" value="ECO:0007669"/>
    <property type="project" value="InterPro"/>
</dbReference>
<comment type="caution">
    <text evidence="2">The sequence shown here is derived from an EMBL/GenBank/DDBJ whole genome shotgun (WGS) entry which is preliminary data.</text>
</comment>
<evidence type="ECO:0000313" key="3">
    <source>
        <dbReference type="Proteomes" id="UP000242712"/>
    </source>
</evidence>